<organism evidence="2 3">
    <name type="scientific">Frankliniella fusca</name>
    <dbReference type="NCBI Taxonomy" id="407009"/>
    <lineage>
        <taxon>Eukaryota</taxon>
        <taxon>Metazoa</taxon>
        <taxon>Ecdysozoa</taxon>
        <taxon>Arthropoda</taxon>
        <taxon>Hexapoda</taxon>
        <taxon>Insecta</taxon>
        <taxon>Pterygota</taxon>
        <taxon>Neoptera</taxon>
        <taxon>Paraneoptera</taxon>
        <taxon>Thysanoptera</taxon>
        <taxon>Terebrantia</taxon>
        <taxon>Thripoidea</taxon>
        <taxon>Thripidae</taxon>
        <taxon>Frankliniella</taxon>
    </lineage>
</organism>
<comment type="caution">
    <text evidence="2">The sequence shown here is derived from an EMBL/GenBank/DDBJ whole genome shotgun (WGS) entry which is preliminary data.</text>
</comment>
<dbReference type="PANTHER" id="PTHR47326:SF1">
    <property type="entry name" value="HTH PSQ-TYPE DOMAIN-CONTAINING PROTEIN"/>
    <property type="match status" value="1"/>
</dbReference>
<evidence type="ECO:0000313" key="2">
    <source>
        <dbReference type="EMBL" id="KAK3920916.1"/>
    </source>
</evidence>
<reference evidence="2" key="2">
    <citation type="journal article" date="2023" name="BMC Genomics">
        <title>Pest status, molecular evolution, and epigenetic factors derived from the genome assembly of Frankliniella fusca, a thysanopteran phytovirus vector.</title>
        <authorList>
            <person name="Catto M.A."/>
            <person name="Labadie P.E."/>
            <person name="Jacobson A.L."/>
            <person name="Kennedy G.G."/>
            <person name="Srinivasan R."/>
            <person name="Hunt B.G."/>
        </authorList>
    </citation>
    <scope>NUCLEOTIDE SEQUENCE</scope>
    <source>
        <strain evidence="2">PL_HMW_Pooled</strain>
    </source>
</reference>
<reference evidence="2" key="1">
    <citation type="submission" date="2021-07" db="EMBL/GenBank/DDBJ databases">
        <authorList>
            <person name="Catto M.A."/>
            <person name="Jacobson A."/>
            <person name="Kennedy G."/>
            <person name="Labadie P."/>
            <person name="Hunt B.G."/>
            <person name="Srinivasan R."/>
        </authorList>
    </citation>
    <scope>NUCLEOTIDE SEQUENCE</scope>
    <source>
        <strain evidence="2">PL_HMW_Pooled</strain>
        <tissue evidence="2">Head</tissue>
    </source>
</reference>
<sequence>MADRFPLNERVDMLAAFFAADRVPHRARRLYQIRYPQRRLPARNTFARLFVNIQVHGRFEVPRAVNQRVVADEALIALVEAQVAHNPHAGQRGIAKNVMASRYAVQAILKRRAFHPYKVHLNQQLHGNDFENRLQYCNWMQAQLAVDPMFTKNVLFTDESTFYNDCTVNRHNSHYYAVENPRWVMDNHIQDRWGVNVWGGVIGRHVIGPYFFEDGAVNGERYLQLLQEDLDDLLEDVPLAVLQRMWFMQDGAPPHWARIVRNHLDEMLDRVNACTIRRLGQCIERNGQAFEHLFYE</sequence>
<evidence type="ECO:0000259" key="1">
    <source>
        <dbReference type="Pfam" id="PF16087"/>
    </source>
</evidence>
<name>A0AAE1LHZ7_9NEOP</name>
<gene>
    <name evidence="2" type="ORF">KUF71_010153</name>
</gene>
<dbReference type="EMBL" id="JAHWGI010001024">
    <property type="protein sequence ID" value="KAK3920916.1"/>
    <property type="molecule type" value="Genomic_DNA"/>
</dbReference>
<dbReference type="AlphaFoldDB" id="A0AAE1LHZ7"/>
<evidence type="ECO:0000313" key="3">
    <source>
        <dbReference type="Proteomes" id="UP001219518"/>
    </source>
</evidence>
<proteinExistence type="predicted"/>
<dbReference type="Pfam" id="PF16087">
    <property type="entry name" value="DUF4817"/>
    <property type="match status" value="1"/>
</dbReference>
<keyword evidence="3" id="KW-1185">Reference proteome</keyword>
<dbReference type="InterPro" id="IPR032135">
    <property type="entry name" value="DUF4817"/>
</dbReference>
<dbReference type="InterPro" id="IPR036397">
    <property type="entry name" value="RNaseH_sf"/>
</dbReference>
<feature type="domain" description="DUF4817" evidence="1">
    <location>
        <begin position="7"/>
        <end position="54"/>
    </location>
</feature>
<accession>A0AAE1LHZ7</accession>
<dbReference type="PANTHER" id="PTHR47326">
    <property type="entry name" value="TRANSPOSABLE ELEMENT TC3 TRANSPOSASE-LIKE PROTEIN"/>
    <property type="match status" value="1"/>
</dbReference>
<protein>
    <submittedName>
        <fullName evidence="2">Peptide chain release factor 3</fullName>
    </submittedName>
</protein>
<dbReference type="GO" id="GO:0003676">
    <property type="term" value="F:nucleic acid binding"/>
    <property type="evidence" value="ECO:0007669"/>
    <property type="project" value="InterPro"/>
</dbReference>
<dbReference type="Gene3D" id="3.30.420.10">
    <property type="entry name" value="Ribonuclease H-like superfamily/Ribonuclease H"/>
    <property type="match status" value="1"/>
</dbReference>
<dbReference type="Proteomes" id="UP001219518">
    <property type="component" value="Unassembled WGS sequence"/>
</dbReference>